<dbReference type="GO" id="GO:0003712">
    <property type="term" value="F:transcription coregulator activity"/>
    <property type="evidence" value="ECO:0007669"/>
    <property type="project" value="InterPro"/>
</dbReference>
<keyword evidence="8 10" id="KW-0539">Nucleus</keyword>
<gene>
    <name evidence="12" type="ORF">TI39_contig300g00021</name>
</gene>
<evidence type="ECO:0000256" key="3">
    <source>
        <dbReference type="ARBA" id="ARBA00011837"/>
    </source>
</evidence>
<evidence type="ECO:0000256" key="8">
    <source>
        <dbReference type="ARBA" id="ARBA00023242"/>
    </source>
</evidence>
<sequence length="232" mass="26233">MAEPQATAALFPAPPPFWKHFTRQNVRRAKQHRESGPIDDEQDPDLRYLIPPEPPADGKYKVFGLAIDLHEKPATLESAGIEQLYPQHPSVRLSPQPHLISLARSLLTTFLSLTGILGQDPELFEDRAADLQTIMYNMHDLINQYRPHQARETLILMMEERVEKMRAEIRAVDGSKEKVDKLLAGLREGELSQVAATAAQQDHQTRTLTDTTTNERKQRQRAAWAALDDDSG</sequence>
<evidence type="ECO:0000256" key="7">
    <source>
        <dbReference type="ARBA" id="ARBA00023163"/>
    </source>
</evidence>
<feature type="region of interest" description="Disordered" evidence="11">
    <location>
        <begin position="23"/>
        <end position="45"/>
    </location>
</feature>
<comment type="similarity">
    <text evidence="2 10">Belongs to the Mediator complex subunit 7 family.</text>
</comment>
<evidence type="ECO:0000313" key="13">
    <source>
        <dbReference type="Proteomes" id="UP000033647"/>
    </source>
</evidence>
<dbReference type="PANTHER" id="PTHR21428">
    <property type="entry name" value="MEDIATOR OF RNA POLYMERASE II TRANSCRIPTION SUBUNIT 7"/>
    <property type="match status" value="1"/>
</dbReference>
<evidence type="ECO:0000313" key="12">
    <source>
        <dbReference type="EMBL" id="KJY01207.1"/>
    </source>
</evidence>
<protein>
    <recommendedName>
        <fullName evidence="4 10">Mediator of RNA polymerase II transcription subunit 7</fullName>
    </recommendedName>
</protein>
<organism evidence="12 13">
    <name type="scientific">Zymoseptoria brevis</name>
    <dbReference type="NCBI Taxonomy" id="1047168"/>
    <lineage>
        <taxon>Eukaryota</taxon>
        <taxon>Fungi</taxon>
        <taxon>Dikarya</taxon>
        <taxon>Ascomycota</taxon>
        <taxon>Pezizomycotina</taxon>
        <taxon>Dothideomycetes</taxon>
        <taxon>Dothideomycetidae</taxon>
        <taxon>Mycosphaerellales</taxon>
        <taxon>Mycosphaerellaceae</taxon>
        <taxon>Zymoseptoria</taxon>
    </lineage>
</organism>
<dbReference type="Proteomes" id="UP000033647">
    <property type="component" value="Unassembled WGS sequence"/>
</dbReference>
<evidence type="ECO:0000256" key="1">
    <source>
        <dbReference type="ARBA" id="ARBA00004123"/>
    </source>
</evidence>
<dbReference type="EMBL" id="LAFY01000292">
    <property type="protein sequence ID" value="KJY01207.1"/>
    <property type="molecule type" value="Genomic_DNA"/>
</dbReference>
<evidence type="ECO:0000256" key="10">
    <source>
        <dbReference type="RuleBase" id="RU364060"/>
    </source>
</evidence>
<dbReference type="GO" id="GO:0070847">
    <property type="term" value="C:core mediator complex"/>
    <property type="evidence" value="ECO:0007669"/>
    <property type="project" value="TreeGrafter"/>
</dbReference>
<dbReference type="Gene3D" id="6.10.140.200">
    <property type="match status" value="1"/>
</dbReference>
<dbReference type="InterPro" id="IPR009244">
    <property type="entry name" value="Mediatior_Med7"/>
</dbReference>
<dbReference type="InterPro" id="IPR037212">
    <property type="entry name" value="Med7/Med21-like"/>
</dbReference>
<evidence type="ECO:0000256" key="5">
    <source>
        <dbReference type="ARBA" id="ARBA00023015"/>
    </source>
</evidence>
<keyword evidence="6 10" id="KW-0010">Activator</keyword>
<reference evidence="12 13" key="1">
    <citation type="submission" date="2015-03" db="EMBL/GenBank/DDBJ databases">
        <title>RNA-seq based gene annotation and comparative genomics of four Zymoseptoria species reveal species-specific pathogenicity related genes and transposable element activity.</title>
        <authorList>
            <person name="Grandaubert J."/>
            <person name="Bhattacharyya A."/>
            <person name="Stukenbrock E.H."/>
        </authorList>
    </citation>
    <scope>NUCLEOTIDE SEQUENCE [LARGE SCALE GENOMIC DNA]</scope>
    <source>
        <strain evidence="12 13">Zb18110</strain>
    </source>
</reference>
<evidence type="ECO:0000256" key="9">
    <source>
        <dbReference type="ARBA" id="ARBA00025687"/>
    </source>
</evidence>
<dbReference type="OrthoDB" id="10253553at2759"/>
<name>A0A0F4GUX8_9PEZI</name>
<dbReference type="Gene3D" id="6.10.140.1520">
    <property type="match status" value="1"/>
</dbReference>
<comment type="caution">
    <text evidence="12">The sequence shown here is derived from an EMBL/GenBank/DDBJ whole genome shotgun (WGS) entry which is preliminary data.</text>
</comment>
<comment type="function">
    <text evidence="9">Component of the Mediator complex, a coactivator involved in the regulated transcription of nearly all RNA polymerase II-dependent genes. Mediator functions as a bridge to convey information from gene-specific regulatory proteins to the basal RNA polymerase II transcription machinery. Mediator is recruited to promoters by direct interactions with regulatory proteins and serves as a scaffold for the assembly of a functional preinitiation complex with RNA polymerase II and the general transcription factors.</text>
</comment>
<accession>A0A0F4GUX8</accession>
<keyword evidence="5 10" id="KW-0805">Transcription regulation</keyword>
<dbReference type="Pfam" id="PF05983">
    <property type="entry name" value="Med7"/>
    <property type="match status" value="1"/>
</dbReference>
<dbReference type="SUPFAM" id="SSF140718">
    <property type="entry name" value="Mediator hinge subcomplex-like"/>
    <property type="match status" value="1"/>
</dbReference>
<evidence type="ECO:0000256" key="11">
    <source>
        <dbReference type="SAM" id="MobiDB-lite"/>
    </source>
</evidence>
<evidence type="ECO:0000256" key="4">
    <source>
        <dbReference type="ARBA" id="ARBA00020631"/>
    </source>
</evidence>
<dbReference type="STRING" id="1047168.A0A0F4GUX8"/>
<feature type="region of interest" description="Disordered" evidence="11">
    <location>
        <begin position="195"/>
        <end position="232"/>
    </location>
</feature>
<dbReference type="PANTHER" id="PTHR21428:SF11">
    <property type="entry name" value="MEDIATOR OF RNA POLYMERASE II TRANSCRIPTION SUBUNIT 7"/>
    <property type="match status" value="1"/>
</dbReference>
<evidence type="ECO:0000256" key="6">
    <source>
        <dbReference type="ARBA" id="ARBA00023159"/>
    </source>
</evidence>
<dbReference type="InterPro" id="IPR044888">
    <property type="entry name" value="Mediatior_Med7_sf"/>
</dbReference>
<keyword evidence="13" id="KW-1185">Reference proteome</keyword>
<keyword evidence="7 10" id="KW-0804">Transcription</keyword>
<evidence type="ECO:0000256" key="2">
    <source>
        <dbReference type="ARBA" id="ARBA00009994"/>
    </source>
</evidence>
<dbReference type="AlphaFoldDB" id="A0A0F4GUX8"/>
<dbReference type="GO" id="GO:0006357">
    <property type="term" value="P:regulation of transcription by RNA polymerase II"/>
    <property type="evidence" value="ECO:0007669"/>
    <property type="project" value="InterPro"/>
</dbReference>
<comment type="subcellular location">
    <subcellularLocation>
        <location evidence="1 10">Nucleus</location>
    </subcellularLocation>
</comment>
<proteinExistence type="inferred from homology"/>
<dbReference type="GO" id="GO:0016592">
    <property type="term" value="C:mediator complex"/>
    <property type="evidence" value="ECO:0007669"/>
    <property type="project" value="InterPro"/>
</dbReference>
<comment type="subunit">
    <text evidence="3 10">Component of the Mediator complex.</text>
</comment>